<organism evidence="2 3">
    <name type="scientific">Daphnia magna</name>
    <dbReference type="NCBI Taxonomy" id="35525"/>
    <lineage>
        <taxon>Eukaryota</taxon>
        <taxon>Metazoa</taxon>
        <taxon>Ecdysozoa</taxon>
        <taxon>Arthropoda</taxon>
        <taxon>Crustacea</taxon>
        <taxon>Branchiopoda</taxon>
        <taxon>Diplostraca</taxon>
        <taxon>Cladocera</taxon>
        <taxon>Anomopoda</taxon>
        <taxon>Daphniidae</taxon>
        <taxon>Daphnia</taxon>
    </lineage>
</organism>
<name>A0ABR0BAW5_9CRUS</name>
<gene>
    <name evidence="2" type="ORF">OUZ56_033611</name>
</gene>
<feature type="region of interest" description="Disordered" evidence="1">
    <location>
        <begin position="38"/>
        <end position="59"/>
    </location>
</feature>
<proteinExistence type="predicted"/>
<dbReference type="EMBL" id="JAOYFB010000056">
    <property type="protein sequence ID" value="KAK4045729.1"/>
    <property type="molecule type" value="Genomic_DNA"/>
</dbReference>
<accession>A0ABR0BAW5</accession>
<comment type="caution">
    <text evidence="2">The sequence shown here is derived from an EMBL/GenBank/DDBJ whole genome shotgun (WGS) entry which is preliminary data.</text>
</comment>
<keyword evidence="3" id="KW-1185">Reference proteome</keyword>
<evidence type="ECO:0000313" key="2">
    <source>
        <dbReference type="EMBL" id="KAK4045729.1"/>
    </source>
</evidence>
<protein>
    <submittedName>
        <fullName evidence="2">Uncharacterized protein</fullName>
    </submittedName>
</protein>
<reference evidence="2 3" key="1">
    <citation type="journal article" date="2023" name="Nucleic Acids Res.">
        <title>The hologenome of Daphnia magna reveals possible DNA methylation and microbiome-mediated evolution of the host genome.</title>
        <authorList>
            <person name="Chaturvedi A."/>
            <person name="Li X."/>
            <person name="Dhandapani V."/>
            <person name="Marshall H."/>
            <person name="Kissane S."/>
            <person name="Cuenca-Cambronero M."/>
            <person name="Asole G."/>
            <person name="Calvet F."/>
            <person name="Ruiz-Romero M."/>
            <person name="Marangio P."/>
            <person name="Guigo R."/>
            <person name="Rago D."/>
            <person name="Mirbahai L."/>
            <person name="Eastwood N."/>
            <person name="Colbourne J.K."/>
            <person name="Zhou J."/>
            <person name="Mallon E."/>
            <person name="Orsini L."/>
        </authorList>
    </citation>
    <scope>NUCLEOTIDE SEQUENCE [LARGE SCALE GENOMIC DNA]</scope>
    <source>
        <strain evidence="2">LRV0_1</strain>
    </source>
</reference>
<dbReference type="Proteomes" id="UP001234178">
    <property type="component" value="Unassembled WGS sequence"/>
</dbReference>
<feature type="compositionally biased region" description="Acidic residues" evidence="1">
    <location>
        <begin position="47"/>
        <end position="59"/>
    </location>
</feature>
<evidence type="ECO:0000313" key="3">
    <source>
        <dbReference type="Proteomes" id="UP001234178"/>
    </source>
</evidence>
<evidence type="ECO:0000256" key="1">
    <source>
        <dbReference type="SAM" id="MobiDB-lite"/>
    </source>
</evidence>
<sequence>MERASNLQQLGPPRGYRTLLWESEKKNTMAPNQLEELCGEKSGGDQFTEEEPDEINYKK</sequence>